<organism evidence="3 4">
    <name type="scientific">Oleomonas cavernae</name>
    <dbReference type="NCBI Taxonomy" id="2320859"/>
    <lineage>
        <taxon>Bacteria</taxon>
        <taxon>Pseudomonadati</taxon>
        <taxon>Pseudomonadota</taxon>
        <taxon>Alphaproteobacteria</taxon>
        <taxon>Acetobacterales</taxon>
        <taxon>Acetobacteraceae</taxon>
        <taxon>Oleomonas</taxon>
    </lineage>
</organism>
<keyword evidence="2" id="KW-0812">Transmembrane</keyword>
<keyword evidence="2" id="KW-1133">Transmembrane helix</keyword>
<keyword evidence="2" id="KW-0472">Membrane</keyword>
<feature type="region of interest" description="Disordered" evidence="1">
    <location>
        <begin position="74"/>
        <end position="96"/>
    </location>
</feature>
<evidence type="ECO:0000313" key="3">
    <source>
        <dbReference type="EMBL" id="RJF86388.1"/>
    </source>
</evidence>
<protein>
    <submittedName>
        <fullName evidence="3">Uncharacterized protein</fullName>
    </submittedName>
</protein>
<sequence>MKMAVATMLVGTVRVAEPQGAVMMPVAVGLTGRDIWTIIALMVGIMGVAGLVRQRATGAPMLVLFRQMEVDTHYHHQPGRGQRPRDRIAQDDDRLG</sequence>
<evidence type="ECO:0000256" key="2">
    <source>
        <dbReference type="SAM" id="Phobius"/>
    </source>
</evidence>
<name>A0A418W8S0_9PROT</name>
<gene>
    <name evidence="3" type="ORF">D3874_04570</name>
</gene>
<feature type="transmembrane region" description="Helical" evidence="2">
    <location>
        <begin position="35"/>
        <end position="52"/>
    </location>
</feature>
<dbReference type="EMBL" id="QYUK01000011">
    <property type="protein sequence ID" value="RJF86388.1"/>
    <property type="molecule type" value="Genomic_DNA"/>
</dbReference>
<feature type="compositionally biased region" description="Basic and acidic residues" evidence="1">
    <location>
        <begin position="83"/>
        <end position="96"/>
    </location>
</feature>
<evidence type="ECO:0000256" key="1">
    <source>
        <dbReference type="SAM" id="MobiDB-lite"/>
    </source>
</evidence>
<dbReference type="Proteomes" id="UP000284605">
    <property type="component" value="Unassembled WGS sequence"/>
</dbReference>
<proteinExistence type="predicted"/>
<reference evidence="3 4" key="1">
    <citation type="submission" date="2018-09" db="EMBL/GenBank/DDBJ databases">
        <authorList>
            <person name="Zhu H."/>
        </authorList>
    </citation>
    <scope>NUCLEOTIDE SEQUENCE [LARGE SCALE GENOMIC DNA]</scope>
    <source>
        <strain evidence="3 4">K1W22B-8</strain>
    </source>
</reference>
<accession>A0A418W8S0</accession>
<evidence type="ECO:0000313" key="4">
    <source>
        <dbReference type="Proteomes" id="UP000284605"/>
    </source>
</evidence>
<dbReference type="AlphaFoldDB" id="A0A418W8S0"/>
<keyword evidence="4" id="KW-1185">Reference proteome</keyword>
<comment type="caution">
    <text evidence="3">The sequence shown here is derived from an EMBL/GenBank/DDBJ whole genome shotgun (WGS) entry which is preliminary data.</text>
</comment>